<protein>
    <submittedName>
        <fullName evidence="3">Transcriptional regulator</fullName>
    </submittedName>
</protein>
<dbReference type="InterPro" id="IPR001845">
    <property type="entry name" value="HTH_ArsR_DNA-bd_dom"/>
</dbReference>
<dbReference type="PRINTS" id="PR00778">
    <property type="entry name" value="HTHARSR"/>
</dbReference>
<dbReference type="Pfam" id="PF01022">
    <property type="entry name" value="HTH_5"/>
    <property type="match status" value="1"/>
</dbReference>
<dbReference type="GO" id="GO:0010288">
    <property type="term" value="P:response to lead ion"/>
    <property type="evidence" value="ECO:0007669"/>
    <property type="project" value="TreeGrafter"/>
</dbReference>
<dbReference type="PROSITE" id="PS50987">
    <property type="entry name" value="HTH_ARSR_2"/>
    <property type="match status" value="1"/>
</dbReference>
<evidence type="ECO:0000313" key="3">
    <source>
        <dbReference type="EMBL" id="OZI26908.1"/>
    </source>
</evidence>
<dbReference type="GO" id="GO:0032791">
    <property type="term" value="F:lead ion binding"/>
    <property type="evidence" value="ECO:0007669"/>
    <property type="project" value="TreeGrafter"/>
</dbReference>
<dbReference type="PANTHER" id="PTHR39168">
    <property type="entry name" value="TRANSCRIPTIONAL REGULATOR-RELATED"/>
    <property type="match status" value="1"/>
</dbReference>
<organism evidence="3 4">
    <name type="scientific">Bordetella genomosp. 9</name>
    <dbReference type="NCBI Taxonomy" id="1416803"/>
    <lineage>
        <taxon>Bacteria</taxon>
        <taxon>Pseudomonadati</taxon>
        <taxon>Pseudomonadota</taxon>
        <taxon>Betaproteobacteria</taxon>
        <taxon>Burkholderiales</taxon>
        <taxon>Alcaligenaceae</taxon>
        <taxon>Bordetella</taxon>
    </lineage>
</organism>
<feature type="domain" description="HTH arsR-type" evidence="2">
    <location>
        <begin position="57"/>
        <end position="152"/>
    </location>
</feature>
<name>A0A261RPC0_9BORD</name>
<dbReference type="NCBIfam" id="NF033788">
    <property type="entry name" value="HTH_metalloreg"/>
    <property type="match status" value="1"/>
</dbReference>
<dbReference type="Proteomes" id="UP000216857">
    <property type="component" value="Unassembled WGS sequence"/>
</dbReference>
<dbReference type="GO" id="GO:0046686">
    <property type="term" value="P:response to cadmium ion"/>
    <property type="evidence" value="ECO:0007669"/>
    <property type="project" value="TreeGrafter"/>
</dbReference>
<accession>A0A261RPC0</accession>
<comment type="caution">
    <text evidence="3">The sequence shown here is derived from an EMBL/GenBank/DDBJ whole genome shotgun (WGS) entry which is preliminary data.</text>
</comment>
<dbReference type="SUPFAM" id="SSF46785">
    <property type="entry name" value="Winged helix' DNA-binding domain"/>
    <property type="match status" value="1"/>
</dbReference>
<evidence type="ECO:0000313" key="4">
    <source>
        <dbReference type="Proteomes" id="UP000216857"/>
    </source>
</evidence>
<keyword evidence="4" id="KW-1185">Reference proteome</keyword>
<dbReference type="AlphaFoldDB" id="A0A261RPC0"/>
<dbReference type="SMART" id="SM00418">
    <property type="entry name" value="HTH_ARSR"/>
    <property type="match status" value="1"/>
</dbReference>
<evidence type="ECO:0000259" key="2">
    <source>
        <dbReference type="PROSITE" id="PS50987"/>
    </source>
</evidence>
<sequence length="279" mass="29603">MGGRLARSPRGAKATVPAGGRATPRKVAQTNANANANAKANANANAKAKAKANAAADAATADVQLAAIAAAIGDPVRARMLCSLLDGCARTATELAAVAEIGASTASSHFTRLREQGLVEQATQGKHRYYRLASRDVAGALEALLVIAGVKATPYTPTTPPELREARTCYKHMAGTVAVRIHDAFLARGYLRNRSGQYVLTPAGSAYLEGIGMDIKAIRTTRRSFAHPCLDWSARKPHIGGALGDALLAHFVARRWVEKQLDSRALRLTRSGERALRFE</sequence>
<dbReference type="EMBL" id="NEVJ01000001">
    <property type="protein sequence ID" value="OZI26908.1"/>
    <property type="molecule type" value="Genomic_DNA"/>
</dbReference>
<dbReference type="GO" id="GO:0097063">
    <property type="term" value="F:cadmium ion sensor activity"/>
    <property type="evidence" value="ECO:0007669"/>
    <property type="project" value="TreeGrafter"/>
</dbReference>
<dbReference type="Gene3D" id="1.10.10.10">
    <property type="entry name" value="Winged helix-like DNA-binding domain superfamily/Winged helix DNA-binding domain"/>
    <property type="match status" value="1"/>
</dbReference>
<dbReference type="InterPro" id="IPR036388">
    <property type="entry name" value="WH-like_DNA-bd_sf"/>
</dbReference>
<evidence type="ECO:0000256" key="1">
    <source>
        <dbReference type="SAM" id="MobiDB-lite"/>
    </source>
</evidence>
<gene>
    <name evidence="3" type="ORF">CAL26_02960</name>
</gene>
<dbReference type="InterPro" id="IPR011991">
    <property type="entry name" value="ArsR-like_HTH"/>
</dbReference>
<dbReference type="InterPro" id="IPR036390">
    <property type="entry name" value="WH_DNA-bd_sf"/>
</dbReference>
<reference evidence="3" key="1">
    <citation type="submission" date="2017-05" db="EMBL/GenBank/DDBJ databases">
        <title>Complete and WGS of Bordetella genogroups.</title>
        <authorList>
            <person name="Spilker T."/>
            <person name="Lipuma J."/>
        </authorList>
    </citation>
    <scope>NUCLEOTIDE SEQUENCE</scope>
    <source>
        <strain evidence="3">AU21707</strain>
    </source>
</reference>
<feature type="region of interest" description="Disordered" evidence="1">
    <location>
        <begin position="1"/>
        <end position="26"/>
    </location>
</feature>
<dbReference type="CDD" id="cd00090">
    <property type="entry name" value="HTH_ARSR"/>
    <property type="match status" value="1"/>
</dbReference>
<dbReference type="PANTHER" id="PTHR39168:SF1">
    <property type="entry name" value="TRANSCRIPTIONAL REGULATORY PROTEIN"/>
    <property type="match status" value="1"/>
</dbReference>
<dbReference type="InterPro" id="IPR052543">
    <property type="entry name" value="HTH_Metal-responsive_Reg"/>
</dbReference>
<dbReference type="GO" id="GO:0003677">
    <property type="term" value="F:DNA binding"/>
    <property type="evidence" value="ECO:0007669"/>
    <property type="project" value="TreeGrafter"/>
</dbReference>
<proteinExistence type="predicted"/>
<dbReference type="OrthoDB" id="9797716at2"/>
<dbReference type="GO" id="GO:0003700">
    <property type="term" value="F:DNA-binding transcription factor activity"/>
    <property type="evidence" value="ECO:0007669"/>
    <property type="project" value="InterPro"/>
</dbReference>